<dbReference type="Pfam" id="PF13591">
    <property type="entry name" value="MerR_2"/>
    <property type="match status" value="1"/>
</dbReference>
<keyword evidence="2" id="KW-1185">Reference proteome</keyword>
<comment type="caution">
    <text evidence="1">The sequence shown here is derived from an EMBL/GenBank/DDBJ whole genome shotgun (WGS) entry which is preliminary data.</text>
</comment>
<reference evidence="1 2" key="1">
    <citation type="submission" date="2019-03" db="EMBL/GenBank/DDBJ databases">
        <title>Genomic Encyclopedia of Type Strains, Phase IV (KMG-IV): sequencing the most valuable type-strain genomes for metagenomic binning, comparative biology and taxonomic classification.</title>
        <authorList>
            <person name="Goeker M."/>
        </authorList>
    </citation>
    <scope>NUCLEOTIDE SEQUENCE [LARGE SCALE GENOMIC DNA]</scope>
    <source>
        <strain evidence="1 2">DSM 25903</strain>
    </source>
</reference>
<organism evidence="1 2">
    <name type="scientific">Enterovirga rhinocerotis</name>
    <dbReference type="NCBI Taxonomy" id="1339210"/>
    <lineage>
        <taxon>Bacteria</taxon>
        <taxon>Pseudomonadati</taxon>
        <taxon>Pseudomonadota</taxon>
        <taxon>Alphaproteobacteria</taxon>
        <taxon>Hyphomicrobiales</taxon>
        <taxon>Methylobacteriaceae</taxon>
        <taxon>Enterovirga</taxon>
    </lineage>
</organism>
<evidence type="ECO:0000313" key="2">
    <source>
        <dbReference type="Proteomes" id="UP000295122"/>
    </source>
</evidence>
<dbReference type="InterPro" id="IPR009061">
    <property type="entry name" value="DNA-bd_dom_put_sf"/>
</dbReference>
<dbReference type="AlphaFoldDB" id="A0A4R7C4Z9"/>
<dbReference type="SUPFAM" id="SSF46955">
    <property type="entry name" value="Putative DNA-binding domain"/>
    <property type="match status" value="1"/>
</dbReference>
<dbReference type="EMBL" id="SNZR01000011">
    <property type="protein sequence ID" value="TDR93640.1"/>
    <property type="molecule type" value="Genomic_DNA"/>
</dbReference>
<dbReference type="Gene3D" id="1.10.1660.10">
    <property type="match status" value="1"/>
</dbReference>
<protein>
    <submittedName>
        <fullName evidence="1">Chaperone modulatory protein CbpM</fullName>
    </submittedName>
</protein>
<name>A0A4R7C4Z9_9HYPH</name>
<proteinExistence type="predicted"/>
<gene>
    <name evidence="1" type="ORF">EV668_0905</name>
</gene>
<dbReference type="RefSeq" id="WP_342636818.1">
    <property type="nucleotide sequence ID" value="NZ_SNZR01000011.1"/>
</dbReference>
<accession>A0A4R7C4Z9</accession>
<dbReference type="Proteomes" id="UP000295122">
    <property type="component" value="Unassembled WGS sequence"/>
</dbReference>
<sequence>MIMSRQDFLACSGLEGQTLEIWLEQRWIIPEPSGEGAAFSDRDVARARLIQELIRDFGVNHEGVDVILHLTDQLHGLRQALSELRSENLGRKPAPQPL</sequence>
<evidence type="ECO:0000313" key="1">
    <source>
        <dbReference type="EMBL" id="TDR93640.1"/>
    </source>
</evidence>